<protein>
    <recommendedName>
        <fullName evidence="3 9">Flagellar biosynthetic protein FliR</fullName>
    </recommendedName>
</protein>
<evidence type="ECO:0000256" key="6">
    <source>
        <dbReference type="ARBA" id="ARBA00022989"/>
    </source>
</evidence>
<reference evidence="11 12" key="1">
    <citation type="submission" date="2023-08" db="EMBL/GenBank/DDBJ databases">
        <title>Genome sequence of Thermaerobacter compostii strain Ins1, a spore-forming filamentous bacterium isolated from a deep geothermal reservoir.</title>
        <authorList>
            <person name="Bregnard D."/>
            <person name="Gonzalez D."/>
            <person name="Junier P."/>
        </authorList>
    </citation>
    <scope>NUCLEOTIDE SEQUENCE [LARGE SCALE GENOMIC DNA]</scope>
    <source>
        <strain evidence="11 12">Ins1</strain>
    </source>
</reference>
<dbReference type="InterPro" id="IPR006303">
    <property type="entry name" value="FliR"/>
</dbReference>
<dbReference type="RefSeq" id="WP_318751399.1">
    <property type="nucleotide sequence ID" value="NZ_CP132508.1"/>
</dbReference>
<evidence type="ECO:0000256" key="9">
    <source>
        <dbReference type="NCBIfam" id="TIGR01400"/>
    </source>
</evidence>
<dbReference type="InterPro" id="IPR002010">
    <property type="entry name" value="T3SS_IM_R"/>
</dbReference>
<keyword evidence="7 10" id="KW-0472">Membrane</keyword>
<keyword evidence="11" id="KW-0282">Flagellum</keyword>
<dbReference type="Pfam" id="PF01311">
    <property type="entry name" value="Bac_export_1"/>
    <property type="match status" value="1"/>
</dbReference>
<comment type="function">
    <text evidence="1 10">Role in flagellar biosynthesis.</text>
</comment>
<keyword evidence="5 10" id="KW-0812">Transmembrane</keyword>
<dbReference type="EMBL" id="CP132508">
    <property type="protein sequence ID" value="WPD19981.1"/>
    <property type="molecule type" value="Genomic_DNA"/>
</dbReference>
<organism evidence="11 12">
    <name type="scientific">Thermaerobacter composti</name>
    <dbReference type="NCBI Taxonomy" id="554949"/>
    <lineage>
        <taxon>Bacteria</taxon>
        <taxon>Bacillati</taxon>
        <taxon>Bacillota</taxon>
        <taxon>Clostridia</taxon>
        <taxon>Eubacteriales</taxon>
        <taxon>Clostridiales Family XVII. Incertae Sedis</taxon>
        <taxon>Thermaerobacter</taxon>
    </lineage>
</organism>
<feature type="transmembrane region" description="Helical" evidence="10">
    <location>
        <begin position="166"/>
        <end position="185"/>
    </location>
</feature>
<comment type="subcellular location">
    <subcellularLocation>
        <location evidence="10">Cell membrane</location>
        <topology evidence="10">Multi-pass membrane protein</topology>
    </subcellularLocation>
    <subcellularLocation>
        <location evidence="10">Bacterial flagellum basal body</location>
    </subcellularLocation>
</comment>
<feature type="transmembrane region" description="Helical" evidence="10">
    <location>
        <begin position="123"/>
        <end position="145"/>
    </location>
</feature>
<dbReference type="NCBIfam" id="TIGR01400">
    <property type="entry name" value="fliR"/>
    <property type="match status" value="1"/>
</dbReference>
<dbReference type="PANTHER" id="PTHR30065">
    <property type="entry name" value="FLAGELLAR BIOSYNTHETIC PROTEIN FLIR"/>
    <property type="match status" value="1"/>
</dbReference>
<dbReference type="PRINTS" id="PR00953">
    <property type="entry name" value="TYPE3IMRPROT"/>
</dbReference>
<evidence type="ECO:0000256" key="10">
    <source>
        <dbReference type="RuleBase" id="RU362071"/>
    </source>
</evidence>
<keyword evidence="4 10" id="KW-1003">Cell membrane</keyword>
<proteinExistence type="inferred from homology"/>
<evidence type="ECO:0000256" key="5">
    <source>
        <dbReference type="ARBA" id="ARBA00022692"/>
    </source>
</evidence>
<evidence type="ECO:0000256" key="3">
    <source>
        <dbReference type="ARBA" id="ARBA00021717"/>
    </source>
</evidence>
<gene>
    <name evidence="11" type="primary">fliR</name>
    <name evidence="11" type="ORF">Q5761_04880</name>
</gene>
<evidence type="ECO:0000256" key="8">
    <source>
        <dbReference type="ARBA" id="ARBA00023143"/>
    </source>
</evidence>
<feature type="transmembrane region" description="Helical" evidence="10">
    <location>
        <begin position="191"/>
        <end position="209"/>
    </location>
</feature>
<feature type="transmembrane region" description="Helical" evidence="10">
    <location>
        <begin position="46"/>
        <end position="64"/>
    </location>
</feature>
<evidence type="ECO:0000313" key="11">
    <source>
        <dbReference type="EMBL" id="WPD19981.1"/>
    </source>
</evidence>
<evidence type="ECO:0000256" key="1">
    <source>
        <dbReference type="ARBA" id="ARBA00002578"/>
    </source>
</evidence>
<evidence type="ECO:0000313" key="12">
    <source>
        <dbReference type="Proteomes" id="UP001304683"/>
    </source>
</evidence>
<name>A0ABZ0QR96_9FIRM</name>
<accession>A0ABZ0QR96</accession>
<keyword evidence="11" id="KW-0969">Cilium</keyword>
<keyword evidence="8 10" id="KW-0975">Bacterial flagellum</keyword>
<keyword evidence="6 10" id="KW-1133">Transmembrane helix</keyword>
<keyword evidence="11" id="KW-0966">Cell projection</keyword>
<comment type="similarity">
    <text evidence="2 10">Belongs to the FliR/MopE/SpaR family.</text>
</comment>
<dbReference type="Proteomes" id="UP001304683">
    <property type="component" value="Chromosome"/>
</dbReference>
<keyword evidence="12" id="KW-1185">Reference proteome</keyword>
<evidence type="ECO:0000256" key="2">
    <source>
        <dbReference type="ARBA" id="ARBA00009772"/>
    </source>
</evidence>
<evidence type="ECO:0000256" key="7">
    <source>
        <dbReference type="ARBA" id="ARBA00023136"/>
    </source>
</evidence>
<dbReference type="PANTHER" id="PTHR30065:SF1">
    <property type="entry name" value="SURFACE PRESENTATION OF ANTIGENS PROTEIN SPAR"/>
    <property type="match status" value="1"/>
</dbReference>
<feature type="transmembrane region" description="Helical" evidence="10">
    <location>
        <begin position="216"/>
        <end position="241"/>
    </location>
</feature>
<sequence>MLGVEVAQVDLASIATNELHRFLLCLGRTSALVVASPAFGGGLVPAPARALLTVLLALVVYPVMPPAEPPASVLGYAGALLAEVAVGLALGLVTALVFAAVQLAGQLLDLVTGFGVSGVFDPVSSQSLPILGHFLYLLMWVLLLATEGHHVVIRALAESYRHVPPGGVGLAGGAPVLIGMAGWMFATGLALSLPLLAVLVAVMVALGLVSRAVPQLNVFITGLPIQVAVALVTLLVGLPALGGAMADLVHPMADALARLLEAMGP</sequence>
<evidence type="ECO:0000256" key="4">
    <source>
        <dbReference type="ARBA" id="ARBA00022475"/>
    </source>
</evidence>
<feature type="transmembrane region" description="Helical" evidence="10">
    <location>
        <begin position="76"/>
        <end position="103"/>
    </location>
</feature>